<dbReference type="AlphaFoldDB" id="A0ABC8RT89"/>
<reference evidence="2 3" key="1">
    <citation type="submission" date="2024-02" db="EMBL/GenBank/DDBJ databases">
        <authorList>
            <person name="Vignale AGUSTIN F."/>
            <person name="Sosa J E."/>
            <person name="Modenutti C."/>
        </authorList>
    </citation>
    <scope>NUCLEOTIDE SEQUENCE [LARGE SCALE GENOMIC DNA]</scope>
</reference>
<name>A0ABC8RT89_9AQUA</name>
<feature type="region of interest" description="Disordered" evidence="1">
    <location>
        <begin position="12"/>
        <end position="47"/>
    </location>
</feature>
<proteinExistence type="predicted"/>
<sequence length="71" mass="7584">MDDWDYSVGILGGGMSGGGVNDVEVGGAGTIDRRKQRAGEEDREMEREVDGEYLVGGSGGSHWWFIIGCFG</sequence>
<dbReference type="Proteomes" id="UP001642360">
    <property type="component" value="Unassembled WGS sequence"/>
</dbReference>
<evidence type="ECO:0000313" key="2">
    <source>
        <dbReference type="EMBL" id="CAK9147341.1"/>
    </source>
</evidence>
<comment type="caution">
    <text evidence="2">The sequence shown here is derived from an EMBL/GenBank/DDBJ whole genome shotgun (WGS) entry which is preliminary data.</text>
</comment>
<protein>
    <submittedName>
        <fullName evidence="2">Uncharacterized protein</fullName>
    </submittedName>
</protein>
<evidence type="ECO:0000256" key="1">
    <source>
        <dbReference type="SAM" id="MobiDB-lite"/>
    </source>
</evidence>
<dbReference type="EMBL" id="CAUOFW020001669">
    <property type="protein sequence ID" value="CAK9147341.1"/>
    <property type="molecule type" value="Genomic_DNA"/>
</dbReference>
<feature type="compositionally biased region" description="Basic and acidic residues" evidence="1">
    <location>
        <begin position="31"/>
        <end position="47"/>
    </location>
</feature>
<gene>
    <name evidence="2" type="ORF">ILEXP_LOCUS15228</name>
</gene>
<evidence type="ECO:0000313" key="3">
    <source>
        <dbReference type="Proteomes" id="UP001642360"/>
    </source>
</evidence>
<keyword evidence="3" id="KW-1185">Reference proteome</keyword>
<organism evidence="2 3">
    <name type="scientific">Ilex paraguariensis</name>
    <name type="common">yerba mate</name>
    <dbReference type="NCBI Taxonomy" id="185542"/>
    <lineage>
        <taxon>Eukaryota</taxon>
        <taxon>Viridiplantae</taxon>
        <taxon>Streptophyta</taxon>
        <taxon>Embryophyta</taxon>
        <taxon>Tracheophyta</taxon>
        <taxon>Spermatophyta</taxon>
        <taxon>Magnoliopsida</taxon>
        <taxon>eudicotyledons</taxon>
        <taxon>Gunneridae</taxon>
        <taxon>Pentapetalae</taxon>
        <taxon>asterids</taxon>
        <taxon>campanulids</taxon>
        <taxon>Aquifoliales</taxon>
        <taxon>Aquifoliaceae</taxon>
        <taxon>Ilex</taxon>
    </lineage>
</organism>
<accession>A0ABC8RT89</accession>